<dbReference type="InterPro" id="IPR002634">
    <property type="entry name" value="BolA"/>
</dbReference>
<organism evidence="4 5">
    <name type="scientific">Lamprobacter modestohalophilus</name>
    <dbReference type="NCBI Taxonomy" id="1064514"/>
    <lineage>
        <taxon>Bacteria</taxon>
        <taxon>Pseudomonadati</taxon>
        <taxon>Pseudomonadota</taxon>
        <taxon>Gammaproteobacteria</taxon>
        <taxon>Chromatiales</taxon>
        <taxon>Chromatiaceae</taxon>
        <taxon>Lamprobacter</taxon>
    </lineage>
</organism>
<dbReference type="Gene3D" id="3.30.300.90">
    <property type="entry name" value="BolA-like"/>
    <property type="match status" value="1"/>
</dbReference>
<evidence type="ECO:0000313" key="5">
    <source>
        <dbReference type="Proteomes" id="UP001138768"/>
    </source>
</evidence>
<gene>
    <name evidence="4" type="ORF">CKO42_14080</name>
</gene>
<evidence type="ECO:0000256" key="2">
    <source>
        <dbReference type="RuleBase" id="RU003860"/>
    </source>
</evidence>
<keyword evidence="5" id="KW-1185">Reference proteome</keyword>
<dbReference type="InterPro" id="IPR050961">
    <property type="entry name" value="BolA/IbaG_stress_morph_reg"/>
</dbReference>
<protein>
    <submittedName>
        <fullName evidence="4">BolA family transcriptional regulator</fullName>
    </submittedName>
</protein>
<proteinExistence type="inferred from homology"/>
<dbReference type="PANTHER" id="PTHR46229:SF2">
    <property type="entry name" value="BOLA-LIKE PROTEIN 1"/>
    <property type="match status" value="1"/>
</dbReference>
<dbReference type="InterPro" id="IPR036065">
    <property type="entry name" value="BolA-like_sf"/>
</dbReference>
<dbReference type="Proteomes" id="UP001138768">
    <property type="component" value="Unassembled WGS sequence"/>
</dbReference>
<dbReference type="Pfam" id="PF01722">
    <property type="entry name" value="BolA"/>
    <property type="match status" value="1"/>
</dbReference>
<evidence type="ECO:0000256" key="3">
    <source>
        <dbReference type="SAM" id="MobiDB-lite"/>
    </source>
</evidence>
<comment type="caution">
    <text evidence="4">The sequence shown here is derived from an EMBL/GenBank/DDBJ whole genome shotgun (WGS) entry which is preliminary data.</text>
</comment>
<dbReference type="PIRSF" id="PIRSF003113">
    <property type="entry name" value="BolA"/>
    <property type="match status" value="1"/>
</dbReference>
<evidence type="ECO:0000313" key="4">
    <source>
        <dbReference type="EMBL" id="MBK1619545.1"/>
    </source>
</evidence>
<reference evidence="4 5" key="1">
    <citation type="journal article" date="2020" name="Microorganisms">
        <title>Osmotic Adaptation and Compatible Solute Biosynthesis of Phototrophic Bacteria as Revealed from Genome Analyses.</title>
        <authorList>
            <person name="Imhoff J.F."/>
            <person name="Rahn T."/>
            <person name="Kunzel S."/>
            <person name="Keller A."/>
            <person name="Neulinger S.C."/>
        </authorList>
    </citation>
    <scope>NUCLEOTIDE SEQUENCE [LARGE SCALE GENOMIC DNA]</scope>
    <source>
        <strain evidence="4 5">DSM 25653</strain>
    </source>
</reference>
<dbReference type="AlphaFoldDB" id="A0A9X1B4J6"/>
<evidence type="ECO:0000256" key="1">
    <source>
        <dbReference type="ARBA" id="ARBA00005578"/>
    </source>
</evidence>
<comment type="similarity">
    <text evidence="1 2">Belongs to the BolA/IbaG family.</text>
</comment>
<feature type="region of interest" description="Disordered" evidence="3">
    <location>
        <begin position="86"/>
        <end position="107"/>
    </location>
</feature>
<sequence length="107" mass="11779">MSRKVRIQESLTTALKPMHLEVSDESHMHNVPEGAESHFKVLAVSEVFAGDKLIDRHRRVNALVRDELASGLHALAIHAWTPQEWFDKGGGEAPTSPECLGGSKQAE</sequence>
<name>A0A9X1B4J6_9GAMM</name>
<dbReference type="PANTHER" id="PTHR46229">
    <property type="entry name" value="BOLA TRANSCRIPTION REGULATOR"/>
    <property type="match status" value="1"/>
</dbReference>
<dbReference type="EMBL" id="NRRY01000022">
    <property type="protein sequence ID" value="MBK1619545.1"/>
    <property type="molecule type" value="Genomic_DNA"/>
</dbReference>
<accession>A0A9X1B4J6</accession>
<dbReference type="RefSeq" id="WP_200245032.1">
    <property type="nucleotide sequence ID" value="NZ_NRRY01000022.1"/>
</dbReference>
<dbReference type="SUPFAM" id="SSF82657">
    <property type="entry name" value="BolA-like"/>
    <property type="match status" value="1"/>
</dbReference>